<evidence type="ECO:0000313" key="4">
    <source>
        <dbReference type="EMBL" id="SDH74670.1"/>
    </source>
</evidence>
<gene>
    <name evidence="3" type="primary">minE</name>
    <name evidence="4" type="ORF">SAMN05443529_11834</name>
</gene>
<sequence length="97" mass="10982">MLEFISRMLGRESASSKSVAKERLRLVLVHDRASISPAMLNKLREDLVKVISNYMEIDEAALEFNLCQDDREVALVANIPVVKMKRDYSAKGQDLNS</sequence>
<dbReference type="SUPFAM" id="SSF55229">
    <property type="entry name" value="Cell division protein MinE topological specificity domain"/>
    <property type="match status" value="1"/>
</dbReference>
<accession>A0A1G8EXS5</accession>
<dbReference type="EMBL" id="FNCP01000018">
    <property type="protein sequence ID" value="SDH74670.1"/>
    <property type="molecule type" value="Genomic_DNA"/>
</dbReference>
<keyword evidence="3" id="KW-0131">Cell cycle</keyword>
<evidence type="ECO:0000256" key="3">
    <source>
        <dbReference type="HAMAP-Rule" id="MF_00262"/>
    </source>
</evidence>
<dbReference type="STRING" id="1121419.SAMN05443529_11834"/>
<dbReference type="AlphaFoldDB" id="A0A1G8EXS5"/>
<dbReference type="Gene3D" id="3.30.1070.10">
    <property type="entry name" value="Cell division topological specificity factor MinE"/>
    <property type="match status" value="1"/>
</dbReference>
<keyword evidence="5" id="KW-1185">Reference proteome</keyword>
<dbReference type="GO" id="GO:0032955">
    <property type="term" value="P:regulation of division septum assembly"/>
    <property type="evidence" value="ECO:0007669"/>
    <property type="project" value="InterPro"/>
</dbReference>
<comment type="similarity">
    <text evidence="1 3">Belongs to the MinE family.</text>
</comment>
<dbReference type="InterPro" id="IPR005527">
    <property type="entry name" value="MinE"/>
</dbReference>
<proteinExistence type="inferred from homology"/>
<evidence type="ECO:0000313" key="5">
    <source>
        <dbReference type="Proteomes" id="UP000198656"/>
    </source>
</evidence>
<evidence type="ECO:0000256" key="2">
    <source>
        <dbReference type="ARBA" id="ARBA00025265"/>
    </source>
</evidence>
<evidence type="ECO:0000256" key="1">
    <source>
        <dbReference type="ARBA" id="ARBA00008168"/>
    </source>
</evidence>
<dbReference type="HAMAP" id="MF_00262">
    <property type="entry name" value="MinE"/>
    <property type="match status" value="1"/>
</dbReference>
<keyword evidence="3 4" id="KW-0132">Cell division</keyword>
<dbReference type="Pfam" id="PF03776">
    <property type="entry name" value="MinE"/>
    <property type="match status" value="1"/>
</dbReference>
<dbReference type="Proteomes" id="UP000198656">
    <property type="component" value="Unassembled WGS sequence"/>
</dbReference>
<reference evidence="5" key="1">
    <citation type="submission" date="2016-10" db="EMBL/GenBank/DDBJ databases">
        <authorList>
            <person name="Varghese N."/>
            <person name="Submissions S."/>
        </authorList>
    </citation>
    <scope>NUCLEOTIDE SEQUENCE [LARGE SCALE GENOMIC DNA]</scope>
    <source>
        <strain evidence="5">DSM 8344</strain>
    </source>
</reference>
<dbReference type="NCBIfam" id="TIGR01215">
    <property type="entry name" value="minE"/>
    <property type="match status" value="1"/>
</dbReference>
<name>A0A1G8EXS5_9FIRM</name>
<dbReference type="RefSeq" id="WP_092334511.1">
    <property type="nucleotide sequence ID" value="NZ_FNCP01000018.1"/>
</dbReference>
<dbReference type="InterPro" id="IPR036707">
    <property type="entry name" value="MinE_sf"/>
</dbReference>
<comment type="function">
    <text evidence="2 3">Prevents the cell division inhibition by proteins MinC and MinD at internal division sites while permitting inhibition at polar sites. This ensures cell division at the proper site by restricting the formation of a division septum at the midpoint of the long axis of the cell.</text>
</comment>
<protein>
    <recommendedName>
        <fullName evidence="3">Cell division topological specificity factor</fullName>
    </recommendedName>
</protein>
<dbReference type="GO" id="GO:0051301">
    <property type="term" value="P:cell division"/>
    <property type="evidence" value="ECO:0007669"/>
    <property type="project" value="UniProtKB-KW"/>
</dbReference>
<dbReference type="OrthoDB" id="9796578at2"/>
<organism evidence="4 5">
    <name type="scientific">Desulfosporosinus hippei DSM 8344</name>
    <dbReference type="NCBI Taxonomy" id="1121419"/>
    <lineage>
        <taxon>Bacteria</taxon>
        <taxon>Bacillati</taxon>
        <taxon>Bacillota</taxon>
        <taxon>Clostridia</taxon>
        <taxon>Eubacteriales</taxon>
        <taxon>Desulfitobacteriaceae</taxon>
        <taxon>Desulfosporosinus</taxon>
    </lineage>
</organism>